<reference evidence="14 15" key="1">
    <citation type="submission" date="2014-02" db="EMBL/GenBank/DDBJ databases">
        <title>Single nucleus genome sequencing reveals high similarity among nuclei of an endomycorrhizal fungus.</title>
        <authorList>
            <person name="Lin K."/>
            <person name="Geurts R."/>
            <person name="Zhang Z."/>
            <person name="Limpens E."/>
            <person name="Saunders D.G."/>
            <person name="Mu D."/>
            <person name="Pang E."/>
            <person name="Cao H."/>
            <person name="Cha H."/>
            <person name="Lin T."/>
            <person name="Zhou Q."/>
            <person name="Shang Y."/>
            <person name="Li Y."/>
            <person name="Ivanov S."/>
            <person name="Sharma T."/>
            <person name="Velzen R.V."/>
            <person name="Ruijter N.D."/>
            <person name="Aanen D.K."/>
            <person name="Win J."/>
            <person name="Kamoun S."/>
            <person name="Bisseling T."/>
            <person name="Huang S."/>
        </authorList>
    </citation>
    <scope>NUCLEOTIDE SEQUENCE [LARGE SCALE GENOMIC DNA]</scope>
    <source>
        <strain evidence="15">DAOM197198w</strain>
    </source>
</reference>
<comment type="cofactor">
    <cofactor evidence="1">
        <name>Mg(2+)</name>
        <dbReference type="ChEBI" id="CHEBI:18420"/>
    </cofactor>
</comment>
<evidence type="ECO:0000256" key="7">
    <source>
        <dbReference type="ARBA" id="ARBA00022723"/>
    </source>
</evidence>
<evidence type="ECO:0000256" key="3">
    <source>
        <dbReference type="ARBA" id="ARBA00010231"/>
    </source>
</evidence>
<dbReference type="PANTHER" id="PTHR45745">
    <property type="entry name" value="PHOSPHOMANNOMUTASE 45A"/>
    <property type="match status" value="1"/>
</dbReference>
<evidence type="ECO:0000259" key="13">
    <source>
        <dbReference type="Pfam" id="PF02880"/>
    </source>
</evidence>
<dbReference type="PANTHER" id="PTHR45745:SF1">
    <property type="entry name" value="PHOSPHOGLUCOMUTASE 2B-RELATED"/>
    <property type="match status" value="1"/>
</dbReference>
<dbReference type="GO" id="GO:0006166">
    <property type="term" value="P:purine ribonucleoside salvage"/>
    <property type="evidence" value="ECO:0007669"/>
    <property type="project" value="TreeGrafter"/>
</dbReference>
<evidence type="ECO:0000256" key="9">
    <source>
        <dbReference type="ARBA" id="ARBA00023235"/>
    </source>
</evidence>
<comment type="subcellular location">
    <subcellularLocation>
        <location evidence="2">Cytoplasm</location>
    </subcellularLocation>
</comment>
<dbReference type="AlphaFoldDB" id="A0A015JZJ5"/>
<evidence type="ECO:0000256" key="8">
    <source>
        <dbReference type="ARBA" id="ARBA00022842"/>
    </source>
</evidence>
<dbReference type="OrthoDB" id="8300170at2759"/>
<dbReference type="GO" id="GO:0005634">
    <property type="term" value="C:nucleus"/>
    <property type="evidence" value="ECO:0007669"/>
    <property type="project" value="TreeGrafter"/>
</dbReference>
<evidence type="ECO:0000259" key="11">
    <source>
        <dbReference type="Pfam" id="PF02878"/>
    </source>
</evidence>
<dbReference type="EMBL" id="JEMT01029268">
    <property type="protein sequence ID" value="EXX52586.1"/>
    <property type="molecule type" value="Genomic_DNA"/>
</dbReference>
<dbReference type="InterPro" id="IPR005845">
    <property type="entry name" value="A-D-PHexomutase_a/b/a-II"/>
</dbReference>
<dbReference type="InterPro" id="IPR005844">
    <property type="entry name" value="A-D-PHexomutase_a/b/a-I"/>
</dbReference>
<dbReference type="Pfam" id="PF02879">
    <property type="entry name" value="PGM_PMM_II"/>
    <property type="match status" value="1"/>
</dbReference>
<accession>A0A015JZJ5</accession>
<keyword evidence="8" id="KW-0460">Magnesium</keyword>
<name>A0A015JZJ5_RHIIW</name>
<evidence type="ECO:0000256" key="1">
    <source>
        <dbReference type="ARBA" id="ARBA00001946"/>
    </source>
</evidence>
<sequence>MTSIDLLVQEWLRLDKNPTTRSEIEKLYADQNIDELEKRLRNRISFGTAGLRSNMEAGFSRMNDLTVIQASQGLCMYLLDTLPASVSKGVVIGHDHRHNSERFARLTAAIFITKGFTVYFYRGLVHTPLVPFGVKRLGASCGIMITASHNPKQDNGYKVYLENGCQIISPHDKGIAKSILKYLEPWTWDADLVDNNSLCVDNVKEISDFYFEELKELSHHREDNASSKIKFVYTAMHGVGTQVAKRAFEVFSFNPFLSTKEQEEPDPDFPTVAFPNPEEGKGALALAIKTADENGARIIFANDPDADRFSVSEKQKNGEWNIFSGNQIGIILASAVLENYNAQGKPISMIKFIINFFMQYSLLLLLTSFIIIDKLAMLASTVSSKMLEKMAKVEGFYFEETLTGFKWLGNKAIDLNQQGYEVLFAYEEAIGFMIGNIVKDKDGVSALVTFAELTVQLDKRGLTVSEYLEELYNKYGYFVSDNSYFICYSPQTIDKIFNKIRYGENPIKSSELNYPYTYQLSYPSTLAGYKITYIRDLTIGYDTSKPDSKAILPISKSSHMITFGLENGCILTLRTSGTEPKIKYYLELSGKDKAEVKNELHKVTKGVADELLEPEKYGLVYRTE</sequence>
<feature type="domain" description="Alpha-D-phosphohexomutase alpha/beta/alpha" evidence="12">
    <location>
        <begin position="209"/>
        <end position="314"/>
    </location>
</feature>
<dbReference type="Proteomes" id="UP000022910">
    <property type="component" value="Unassembled WGS sequence"/>
</dbReference>
<comment type="similarity">
    <text evidence="3">Belongs to the phosphohexose mutase family.</text>
</comment>
<keyword evidence="6" id="KW-0597">Phosphoprotein</keyword>
<keyword evidence="5" id="KW-0313">Glucose metabolism</keyword>
<dbReference type="STRING" id="1432141.A0A015JZJ5"/>
<evidence type="ECO:0000256" key="4">
    <source>
        <dbReference type="ARBA" id="ARBA00022490"/>
    </source>
</evidence>
<feature type="domain" description="Alpha-D-phosphohexomutase alpha/beta/alpha" evidence="13">
    <location>
        <begin position="377"/>
        <end position="475"/>
    </location>
</feature>
<dbReference type="GO" id="GO:0006006">
    <property type="term" value="P:glucose metabolic process"/>
    <property type="evidence" value="ECO:0007669"/>
    <property type="project" value="UniProtKB-KW"/>
</dbReference>
<dbReference type="GO" id="GO:0008973">
    <property type="term" value="F:phosphopentomutase activity"/>
    <property type="evidence" value="ECO:0007669"/>
    <property type="project" value="TreeGrafter"/>
</dbReference>
<dbReference type="InterPro" id="IPR036900">
    <property type="entry name" value="A-D-PHexomutase_C_sf"/>
</dbReference>
<keyword evidence="9" id="KW-0413">Isomerase</keyword>
<keyword evidence="15" id="KW-1185">Reference proteome</keyword>
<keyword evidence="10" id="KW-0119">Carbohydrate metabolism</keyword>
<evidence type="ECO:0000313" key="14">
    <source>
        <dbReference type="EMBL" id="EXX52586.1"/>
    </source>
</evidence>
<dbReference type="Pfam" id="PF02878">
    <property type="entry name" value="PGM_PMM_I"/>
    <property type="match status" value="1"/>
</dbReference>
<comment type="caution">
    <text evidence="14">The sequence shown here is derived from an EMBL/GenBank/DDBJ whole genome shotgun (WGS) entry which is preliminary data.</text>
</comment>
<dbReference type="SUPFAM" id="SSF53738">
    <property type="entry name" value="Phosphoglucomutase, first 3 domains"/>
    <property type="match status" value="3"/>
</dbReference>
<gene>
    <name evidence="14" type="ORF">RirG_251680</name>
</gene>
<organism evidence="14 15">
    <name type="scientific">Rhizophagus irregularis (strain DAOM 197198w)</name>
    <name type="common">Glomus intraradices</name>
    <dbReference type="NCBI Taxonomy" id="1432141"/>
    <lineage>
        <taxon>Eukaryota</taxon>
        <taxon>Fungi</taxon>
        <taxon>Fungi incertae sedis</taxon>
        <taxon>Mucoromycota</taxon>
        <taxon>Glomeromycotina</taxon>
        <taxon>Glomeromycetes</taxon>
        <taxon>Glomerales</taxon>
        <taxon>Glomeraceae</taxon>
        <taxon>Rhizophagus</taxon>
    </lineage>
</organism>
<dbReference type="InterPro" id="IPR005846">
    <property type="entry name" value="A-D-PHexomutase_a/b/a-III"/>
</dbReference>
<proteinExistence type="inferred from homology"/>
<dbReference type="InterPro" id="IPR016055">
    <property type="entry name" value="A-D-PHexomutase_a/b/a-I/II/III"/>
</dbReference>
<dbReference type="CDD" id="cd05799">
    <property type="entry name" value="PGM2"/>
    <property type="match status" value="1"/>
</dbReference>
<dbReference type="PRINTS" id="PR00509">
    <property type="entry name" value="PGMPMM"/>
</dbReference>
<dbReference type="PROSITE" id="PS00710">
    <property type="entry name" value="PGM_PMM"/>
    <property type="match status" value="1"/>
</dbReference>
<dbReference type="InterPro" id="IPR016066">
    <property type="entry name" value="A-D-PHexomutase_CS"/>
</dbReference>
<evidence type="ECO:0000256" key="6">
    <source>
        <dbReference type="ARBA" id="ARBA00022553"/>
    </source>
</evidence>
<keyword evidence="4" id="KW-0963">Cytoplasm</keyword>
<feature type="domain" description="Alpha-D-phosphohexomutase alpha/beta/alpha" evidence="11">
    <location>
        <begin position="44"/>
        <end position="182"/>
    </location>
</feature>
<dbReference type="GO" id="GO:0000287">
    <property type="term" value="F:magnesium ion binding"/>
    <property type="evidence" value="ECO:0007669"/>
    <property type="project" value="InterPro"/>
</dbReference>
<evidence type="ECO:0000256" key="2">
    <source>
        <dbReference type="ARBA" id="ARBA00004496"/>
    </source>
</evidence>
<evidence type="ECO:0000259" key="12">
    <source>
        <dbReference type="Pfam" id="PF02879"/>
    </source>
</evidence>
<evidence type="ECO:0000313" key="15">
    <source>
        <dbReference type="Proteomes" id="UP000022910"/>
    </source>
</evidence>
<dbReference type="Pfam" id="PF02880">
    <property type="entry name" value="PGM_PMM_III"/>
    <property type="match status" value="1"/>
</dbReference>
<evidence type="ECO:0000256" key="5">
    <source>
        <dbReference type="ARBA" id="ARBA00022526"/>
    </source>
</evidence>
<dbReference type="SUPFAM" id="SSF55957">
    <property type="entry name" value="Phosphoglucomutase, C-terminal domain"/>
    <property type="match status" value="1"/>
</dbReference>
<dbReference type="FunFam" id="3.40.120.10:FF:000035">
    <property type="entry name" value="Pgm3p"/>
    <property type="match status" value="1"/>
</dbReference>
<dbReference type="InterPro" id="IPR005841">
    <property type="entry name" value="Alpha-D-phosphohexomutase_SF"/>
</dbReference>
<protein>
    <submittedName>
        <fullName evidence="14">Phosphoglucomutase PGM3</fullName>
    </submittedName>
</protein>
<keyword evidence="7" id="KW-0479">Metal-binding</keyword>
<dbReference type="Gene3D" id="3.40.120.10">
    <property type="entry name" value="Alpha-D-Glucose-1,6-Bisphosphate, subunit A, domain 3"/>
    <property type="match status" value="3"/>
</dbReference>
<dbReference type="GO" id="GO:0005737">
    <property type="term" value="C:cytoplasm"/>
    <property type="evidence" value="ECO:0007669"/>
    <property type="project" value="UniProtKB-SubCell"/>
</dbReference>
<evidence type="ECO:0000256" key="10">
    <source>
        <dbReference type="ARBA" id="ARBA00023277"/>
    </source>
</evidence>